<name>A0AAD4T514_9MAGN</name>
<reference evidence="1" key="1">
    <citation type="submission" date="2022-04" db="EMBL/GenBank/DDBJ databases">
        <title>A functionally conserved STORR gene fusion in Papaver species that diverged 16.8 million years ago.</title>
        <authorList>
            <person name="Catania T."/>
        </authorList>
    </citation>
    <scope>NUCLEOTIDE SEQUENCE</scope>
    <source>
        <strain evidence="1">S-188037</strain>
    </source>
</reference>
<organism evidence="1 2">
    <name type="scientific">Papaver atlanticum</name>
    <dbReference type="NCBI Taxonomy" id="357466"/>
    <lineage>
        <taxon>Eukaryota</taxon>
        <taxon>Viridiplantae</taxon>
        <taxon>Streptophyta</taxon>
        <taxon>Embryophyta</taxon>
        <taxon>Tracheophyta</taxon>
        <taxon>Spermatophyta</taxon>
        <taxon>Magnoliopsida</taxon>
        <taxon>Ranunculales</taxon>
        <taxon>Papaveraceae</taxon>
        <taxon>Papaveroideae</taxon>
        <taxon>Papaver</taxon>
    </lineage>
</organism>
<dbReference type="Proteomes" id="UP001202328">
    <property type="component" value="Unassembled WGS sequence"/>
</dbReference>
<evidence type="ECO:0000313" key="1">
    <source>
        <dbReference type="EMBL" id="KAI3938342.1"/>
    </source>
</evidence>
<gene>
    <name evidence="1" type="ORF">MKW98_015241</name>
</gene>
<comment type="caution">
    <text evidence="1">The sequence shown here is derived from an EMBL/GenBank/DDBJ whole genome shotgun (WGS) entry which is preliminary data.</text>
</comment>
<evidence type="ECO:0000313" key="2">
    <source>
        <dbReference type="Proteomes" id="UP001202328"/>
    </source>
</evidence>
<dbReference type="EMBL" id="JAJJMB010005545">
    <property type="protein sequence ID" value="KAI3938342.1"/>
    <property type="molecule type" value="Genomic_DNA"/>
</dbReference>
<protein>
    <submittedName>
        <fullName evidence="1">Uncharacterized protein</fullName>
    </submittedName>
</protein>
<dbReference type="AlphaFoldDB" id="A0AAD4T514"/>
<proteinExistence type="predicted"/>
<keyword evidence="2" id="KW-1185">Reference proteome</keyword>
<sequence>MGRVKSVLQKLYEEYKLLYPDAKNGVAETSNLHDTEMNDSEDNVGPLLRQRLDKLKVESVEYKSEVDRLISSFRLFYSVNN</sequence>
<accession>A0AAD4T514</accession>